<dbReference type="GO" id="GO:0061188">
    <property type="term" value="P:negative regulation of rDNA heterochromatin formation"/>
    <property type="evidence" value="ECO:0007669"/>
    <property type="project" value="TreeGrafter"/>
</dbReference>
<accession>A0AAX6MVC6</accession>
<dbReference type="InterPro" id="IPR001965">
    <property type="entry name" value="Znf_PHD"/>
</dbReference>
<protein>
    <recommendedName>
        <fullName evidence="5">Zinc finger PHD-type domain-containing protein</fullName>
    </recommendedName>
</protein>
<dbReference type="GO" id="GO:0061186">
    <property type="term" value="P:negative regulation of silent mating-type cassette heterochromatin formation"/>
    <property type="evidence" value="ECO:0007669"/>
    <property type="project" value="TreeGrafter"/>
</dbReference>
<feature type="compositionally biased region" description="Basic and acidic residues" evidence="4">
    <location>
        <begin position="294"/>
        <end position="317"/>
    </location>
</feature>
<dbReference type="PANTHER" id="PTHR47793">
    <property type="entry name" value="HISTONE DEACETYLASE COMPLEX SUBUNIT CTI6"/>
    <property type="match status" value="1"/>
</dbReference>
<keyword evidence="3" id="KW-0862">Zinc</keyword>
<feature type="compositionally biased region" description="Basic residues" evidence="4">
    <location>
        <begin position="377"/>
        <end position="390"/>
    </location>
</feature>
<dbReference type="EMBL" id="JBANMG010000002">
    <property type="protein sequence ID" value="KAK6956383.1"/>
    <property type="molecule type" value="Genomic_DNA"/>
</dbReference>
<feature type="region of interest" description="Disordered" evidence="4">
    <location>
        <begin position="1"/>
        <end position="98"/>
    </location>
</feature>
<dbReference type="PANTHER" id="PTHR47793:SF1">
    <property type="entry name" value="HISTONE DEACETYLASE COMPLEX SUBUNIT CTI6"/>
    <property type="match status" value="1"/>
</dbReference>
<feature type="region of interest" description="Disordered" evidence="4">
    <location>
        <begin position="217"/>
        <end position="446"/>
    </location>
</feature>
<reference evidence="6 7" key="1">
    <citation type="journal article" date="2024" name="Front Chem Biol">
        <title>Unveiling the potential of Daldinia eschscholtzii MFLUCC 19-0629 through bioactivity and bioinformatics studies for enhanced sustainable agriculture production.</title>
        <authorList>
            <person name="Brooks S."/>
            <person name="Weaver J.A."/>
            <person name="Klomchit A."/>
            <person name="Alharthi S.A."/>
            <person name="Onlamun T."/>
            <person name="Nurani R."/>
            <person name="Vong T.K."/>
            <person name="Alberti F."/>
            <person name="Greco C."/>
        </authorList>
    </citation>
    <scope>NUCLEOTIDE SEQUENCE [LARGE SCALE GENOMIC DNA]</scope>
    <source>
        <strain evidence="6">MFLUCC 19-0629</strain>
    </source>
</reference>
<dbReference type="SMART" id="SM00249">
    <property type="entry name" value="PHD"/>
    <property type="match status" value="1"/>
</dbReference>
<keyword evidence="7" id="KW-1185">Reference proteome</keyword>
<evidence type="ECO:0000256" key="3">
    <source>
        <dbReference type="ARBA" id="ARBA00022833"/>
    </source>
</evidence>
<dbReference type="Proteomes" id="UP001369815">
    <property type="component" value="Unassembled WGS sequence"/>
</dbReference>
<name>A0AAX6MVC6_9PEZI</name>
<feature type="compositionally biased region" description="Low complexity" evidence="4">
    <location>
        <begin position="56"/>
        <end position="70"/>
    </location>
</feature>
<dbReference type="GO" id="GO:0033698">
    <property type="term" value="C:Rpd3L complex"/>
    <property type="evidence" value="ECO:0007669"/>
    <property type="project" value="TreeGrafter"/>
</dbReference>
<feature type="compositionally biased region" description="Polar residues" evidence="4">
    <location>
        <begin position="40"/>
        <end position="55"/>
    </location>
</feature>
<feature type="compositionally biased region" description="Polar residues" evidence="4">
    <location>
        <begin position="478"/>
        <end position="491"/>
    </location>
</feature>
<feature type="domain" description="Zinc finger PHD-type" evidence="5">
    <location>
        <begin position="111"/>
        <end position="189"/>
    </location>
</feature>
<evidence type="ECO:0000313" key="7">
    <source>
        <dbReference type="Proteomes" id="UP001369815"/>
    </source>
</evidence>
<dbReference type="InterPro" id="IPR011011">
    <property type="entry name" value="Znf_FYVE_PHD"/>
</dbReference>
<dbReference type="InterPro" id="IPR019786">
    <property type="entry name" value="Zinc_finger_PHD-type_CS"/>
</dbReference>
<dbReference type="GO" id="GO:0070210">
    <property type="term" value="C:Rpd3L-Expanded complex"/>
    <property type="evidence" value="ECO:0007669"/>
    <property type="project" value="TreeGrafter"/>
</dbReference>
<evidence type="ECO:0000313" key="6">
    <source>
        <dbReference type="EMBL" id="KAK6956383.1"/>
    </source>
</evidence>
<dbReference type="PROSITE" id="PS01359">
    <property type="entry name" value="ZF_PHD_1"/>
    <property type="match status" value="1"/>
</dbReference>
<feature type="compositionally biased region" description="Basic and acidic residues" evidence="4">
    <location>
        <begin position="238"/>
        <end position="250"/>
    </location>
</feature>
<feature type="compositionally biased region" description="Basic and acidic residues" evidence="4">
    <location>
        <begin position="393"/>
        <end position="419"/>
    </location>
</feature>
<gene>
    <name evidence="6" type="ORF">Daesc_001660</name>
</gene>
<dbReference type="GO" id="GO:0008270">
    <property type="term" value="F:zinc ion binding"/>
    <property type="evidence" value="ECO:0007669"/>
    <property type="project" value="UniProtKB-KW"/>
</dbReference>
<sequence length="554" mass="61747">MAGTSPTRRSSRARTTQSQSHNSSSASSASGRAERSTRAFTKTGSPQKSTGSGSLSSEPPEDSTTTTNDDPVLRRRSTRGKEDDREKQSKIELLDMASAGDEIQEDDEAVRCICGHDEYPGPPPFDENSKHDPRDIIDHDRIFAIEVTDDMAGFFVQCEFCNTWQHGACVGFAEESNLEDVQYFCERCRKDLHKIYTASNGRDAAYDEEEQLRRAIEASKEDAIPEVAEPPSRRPKRSRDDSEEKVEGIKRQRTTSKSPSPKVERPQSTPPEESEDESAIRNGSSKKSRNAARNQREKTERDERREEQERRRAEAANKRKGRAERRRADDSDPSEEIPLAVRAAANRTTESAQPPDPPISSQPAPDTPPTAPVTTNSHKKKATNQKKKGRNQYTKDRDNRDHDESPARSVSRDITRNGDENGTSHTKSTHEPTSKQSKAKGGMNSRITMTDMKRRANNILEYITRTQVELASEPLSDSAGTQQNSNGTVTAVPSIKVNGDNKKHDNVGITINGPVTNGLSHGLPSLKEFKDMSCIEMMDILTRDLVKWQQEFAP</sequence>
<keyword evidence="1" id="KW-0479">Metal-binding</keyword>
<feature type="compositionally biased region" description="Basic and acidic residues" evidence="4">
    <location>
        <begin position="79"/>
        <end position="93"/>
    </location>
</feature>
<feature type="compositionally biased region" description="Pro residues" evidence="4">
    <location>
        <begin position="354"/>
        <end position="371"/>
    </location>
</feature>
<dbReference type="Pfam" id="PF20826">
    <property type="entry name" value="PHD_5"/>
    <property type="match status" value="1"/>
</dbReference>
<dbReference type="InterPro" id="IPR003903">
    <property type="entry name" value="UIM_dom"/>
</dbReference>
<dbReference type="InterPro" id="IPR053051">
    <property type="entry name" value="HDAC_complex_subunit"/>
</dbReference>
<evidence type="ECO:0000256" key="1">
    <source>
        <dbReference type="ARBA" id="ARBA00022723"/>
    </source>
</evidence>
<comment type="caution">
    <text evidence="6">The sequence shown here is derived from an EMBL/GenBank/DDBJ whole genome shotgun (WGS) entry which is preliminary data.</text>
</comment>
<organism evidence="6 7">
    <name type="scientific">Daldinia eschscholtzii</name>
    <dbReference type="NCBI Taxonomy" id="292717"/>
    <lineage>
        <taxon>Eukaryota</taxon>
        <taxon>Fungi</taxon>
        <taxon>Dikarya</taxon>
        <taxon>Ascomycota</taxon>
        <taxon>Pezizomycotina</taxon>
        <taxon>Sordariomycetes</taxon>
        <taxon>Xylariomycetidae</taxon>
        <taxon>Xylariales</taxon>
        <taxon>Hypoxylaceae</taxon>
        <taxon>Daldinia</taxon>
    </lineage>
</organism>
<dbReference type="InterPro" id="IPR013083">
    <property type="entry name" value="Znf_RING/FYVE/PHD"/>
</dbReference>
<keyword evidence="2" id="KW-0863">Zinc-finger</keyword>
<evidence type="ECO:0000259" key="5">
    <source>
        <dbReference type="SMART" id="SM00249"/>
    </source>
</evidence>
<evidence type="ECO:0000256" key="2">
    <source>
        <dbReference type="ARBA" id="ARBA00022771"/>
    </source>
</evidence>
<feature type="compositionally biased region" description="Low complexity" evidence="4">
    <location>
        <begin position="1"/>
        <end position="31"/>
    </location>
</feature>
<dbReference type="Gene3D" id="3.30.40.10">
    <property type="entry name" value="Zinc/RING finger domain, C3HC4 (zinc finger)"/>
    <property type="match status" value="1"/>
</dbReference>
<dbReference type="AlphaFoldDB" id="A0AAX6MVC6"/>
<dbReference type="PROSITE" id="PS50330">
    <property type="entry name" value="UIM"/>
    <property type="match status" value="1"/>
</dbReference>
<proteinExistence type="predicted"/>
<feature type="region of interest" description="Disordered" evidence="4">
    <location>
        <begin position="476"/>
        <end position="500"/>
    </location>
</feature>
<dbReference type="SUPFAM" id="SSF57903">
    <property type="entry name" value="FYVE/PHD zinc finger"/>
    <property type="match status" value="1"/>
</dbReference>
<evidence type="ECO:0000256" key="4">
    <source>
        <dbReference type="SAM" id="MobiDB-lite"/>
    </source>
</evidence>